<reference evidence="3" key="1">
    <citation type="submission" date="2017-02" db="UniProtKB">
        <authorList>
            <consortium name="WormBaseParasite"/>
        </authorList>
    </citation>
    <scope>IDENTIFICATION</scope>
</reference>
<accession>A0A0M3J9A7</accession>
<gene>
    <name evidence="1" type="ORF">ASIM_LOCUS3992</name>
</gene>
<dbReference type="AlphaFoldDB" id="A0A0M3J9A7"/>
<dbReference type="Proteomes" id="UP000267096">
    <property type="component" value="Unassembled WGS sequence"/>
</dbReference>
<reference evidence="1 2" key="2">
    <citation type="submission" date="2018-11" db="EMBL/GenBank/DDBJ databases">
        <authorList>
            <consortium name="Pathogen Informatics"/>
        </authorList>
    </citation>
    <scope>NUCLEOTIDE SEQUENCE [LARGE SCALE GENOMIC DNA]</scope>
</reference>
<evidence type="ECO:0000313" key="2">
    <source>
        <dbReference type="Proteomes" id="UP000267096"/>
    </source>
</evidence>
<protein>
    <submittedName>
        <fullName evidence="3">SERPIN domain-containing protein</fullName>
    </submittedName>
</protein>
<organism evidence="3">
    <name type="scientific">Anisakis simplex</name>
    <name type="common">Herring worm</name>
    <dbReference type="NCBI Taxonomy" id="6269"/>
    <lineage>
        <taxon>Eukaryota</taxon>
        <taxon>Metazoa</taxon>
        <taxon>Ecdysozoa</taxon>
        <taxon>Nematoda</taxon>
        <taxon>Chromadorea</taxon>
        <taxon>Rhabditida</taxon>
        <taxon>Spirurina</taxon>
        <taxon>Ascaridomorpha</taxon>
        <taxon>Ascaridoidea</taxon>
        <taxon>Anisakidae</taxon>
        <taxon>Anisakis</taxon>
        <taxon>Anisakis simplex complex</taxon>
    </lineage>
</organism>
<evidence type="ECO:0000313" key="3">
    <source>
        <dbReference type="WBParaSite" id="ASIM_0000416801-mRNA-1"/>
    </source>
</evidence>
<name>A0A0M3J9A7_ANISI</name>
<sequence length="106" mass="11709">MDFFVLFCMRTLQKKKEFYASPKFYANDTEFASSLPSLLTERGVGGTDGDTSGRVRHFVVRHWKPNALRAALRNDGCTALDADASTELGLCPGGATFTVWNCVQLI</sequence>
<evidence type="ECO:0000313" key="1">
    <source>
        <dbReference type="EMBL" id="VDK22808.1"/>
    </source>
</evidence>
<dbReference type="EMBL" id="UYRR01006625">
    <property type="protein sequence ID" value="VDK22808.1"/>
    <property type="molecule type" value="Genomic_DNA"/>
</dbReference>
<dbReference type="WBParaSite" id="ASIM_0000416801-mRNA-1">
    <property type="protein sequence ID" value="ASIM_0000416801-mRNA-1"/>
    <property type="gene ID" value="ASIM_0000416801"/>
</dbReference>
<keyword evidence="2" id="KW-1185">Reference proteome</keyword>
<proteinExistence type="predicted"/>